<proteinExistence type="predicted"/>
<dbReference type="EMBL" id="MU150241">
    <property type="protein sequence ID" value="KAF9466445.1"/>
    <property type="molecule type" value="Genomic_DNA"/>
</dbReference>
<evidence type="ECO:0000259" key="2">
    <source>
        <dbReference type="Pfam" id="PF16862"/>
    </source>
</evidence>
<dbReference type="Pfam" id="PF16862">
    <property type="entry name" value="Glyco_hydro_79C"/>
    <property type="match status" value="1"/>
</dbReference>
<evidence type="ECO:0000313" key="4">
    <source>
        <dbReference type="Proteomes" id="UP000807353"/>
    </source>
</evidence>
<protein>
    <submittedName>
        <fullName evidence="3">Glycoside hydrolase family 79 protein</fullName>
    </submittedName>
</protein>
<dbReference type="PANTHER" id="PTHR36183:SF2">
    <property type="entry name" value="BETA-GLUCURONIDASE C-TERMINAL DOMAIN-CONTAINING PROTEIN"/>
    <property type="match status" value="1"/>
</dbReference>
<feature type="chain" id="PRO_5040484851" evidence="1">
    <location>
        <begin position="21"/>
        <end position="526"/>
    </location>
</feature>
<sequence>MPRIQMRTLLLAALASGVLALNVPIPLVAAPAVPTVSPSLISFSIEMDRWTDWVGTTARNQFFYNTLDNLKQLTGAPPFIRVGANSEDHTNFQQDTTFAQAIFPPPTATVPYPEATNITVGNSYYATTRFLPPNTHVTWGVNLGANNITAAFLQTRSIIKAFASPEFTSAGIVLDYLEIGNEPDLYKNNGLRPSTYTSTQWVQDWISFAKNISATAGLSASSHTKFLGASFAGSSHTTTGFSPQAAFRAGLLESEPGRLISAISQHRYSGSFCTGNGGLLQDLMTKSTIRGNLTVFTPDIAATHAQGLDYILGETNSYSCHGAPGVSNTAGAALWTLDYALFATQLGISSVFFHVGIGFKYSLIQPTVLTRSTLDGSPLSSPLPPHVQPQYYAAIVAAEGLGNTGRAQVQELFVDHPQVAGYGFYEDNHLVRAVLINSKAYLTKANLRTSVHLDLSFSGSGENIPVMMVVKRLAINLATDVSGLTWGGQTYETSDGRVTGSLKVDNIKVTAGVDIMETEAILLEFH</sequence>
<name>A0A9P5YF09_9AGAR</name>
<organism evidence="3 4">
    <name type="scientific">Collybia nuda</name>
    <dbReference type="NCBI Taxonomy" id="64659"/>
    <lineage>
        <taxon>Eukaryota</taxon>
        <taxon>Fungi</taxon>
        <taxon>Dikarya</taxon>
        <taxon>Basidiomycota</taxon>
        <taxon>Agaricomycotina</taxon>
        <taxon>Agaricomycetes</taxon>
        <taxon>Agaricomycetidae</taxon>
        <taxon>Agaricales</taxon>
        <taxon>Tricholomatineae</taxon>
        <taxon>Clitocybaceae</taxon>
        <taxon>Collybia</taxon>
    </lineage>
</organism>
<keyword evidence="1" id="KW-0732">Signal</keyword>
<reference evidence="3" key="1">
    <citation type="submission" date="2020-11" db="EMBL/GenBank/DDBJ databases">
        <authorList>
            <consortium name="DOE Joint Genome Institute"/>
            <person name="Ahrendt S."/>
            <person name="Riley R."/>
            <person name="Andreopoulos W."/>
            <person name="Labutti K."/>
            <person name="Pangilinan J."/>
            <person name="Ruiz-Duenas F.J."/>
            <person name="Barrasa J.M."/>
            <person name="Sanchez-Garcia M."/>
            <person name="Camarero S."/>
            <person name="Miyauchi S."/>
            <person name="Serrano A."/>
            <person name="Linde D."/>
            <person name="Babiker R."/>
            <person name="Drula E."/>
            <person name="Ayuso-Fernandez I."/>
            <person name="Pacheco R."/>
            <person name="Padilla G."/>
            <person name="Ferreira P."/>
            <person name="Barriuso J."/>
            <person name="Kellner H."/>
            <person name="Castanera R."/>
            <person name="Alfaro M."/>
            <person name="Ramirez L."/>
            <person name="Pisabarro A.G."/>
            <person name="Kuo A."/>
            <person name="Tritt A."/>
            <person name="Lipzen A."/>
            <person name="He G."/>
            <person name="Yan M."/>
            <person name="Ng V."/>
            <person name="Cullen D."/>
            <person name="Martin F."/>
            <person name="Rosso M.-N."/>
            <person name="Henrissat B."/>
            <person name="Hibbett D."/>
            <person name="Martinez A.T."/>
            <person name="Grigoriev I.V."/>
        </authorList>
    </citation>
    <scope>NUCLEOTIDE SEQUENCE</scope>
    <source>
        <strain evidence="3">CBS 247.69</strain>
    </source>
</reference>
<dbReference type="InterPro" id="IPR031728">
    <property type="entry name" value="GlcAase_C"/>
</dbReference>
<dbReference type="Proteomes" id="UP000807353">
    <property type="component" value="Unassembled WGS sequence"/>
</dbReference>
<dbReference type="OrthoDB" id="2796951at2759"/>
<comment type="caution">
    <text evidence="3">The sequence shown here is derived from an EMBL/GenBank/DDBJ whole genome shotgun (WGS) entry which is preliminary data.</text>
</comment>
<evidence type="ECO:0000313" key="3">
    <source>
        <dbReference type="EMBL" id="KAF9466445.1"/>
    </source>
</evidence>
<dbReference type="Gene3D" id="3.20.20.80">
    <property type="entry name" value="Glycosidases"/>
    <property type="match status" value="1"/>
</dbReference>
<dbReference type="SUPFAM" id="SSF51445">
    <property type="entry name" value="(Trans)glycosidases"/>
    <property type="match status" value="1"/>
</dbReference>
<dbReference type="InterPro" id="IPR052974">
    <property type="entry name" value="GH79_Enzymes"/>
</dbReference>
<feature type="signal peptide" evidence="1">
    <location>
        <begin position="1"/>
        <end position="20"/>
    </location>
</feature>
<keyword evidence="3" id="KW-0378">Hydrolase</keyword>
<evidence type="ECO:0000256" key="1">
    <source>
        <dbReference type="SAM" id="SignalP"/>
    </source>
</evidence>
<feature type="domain" description="Beta-glucuronidase C-terminal" evidence="2">
    <location>
        <begin position="421"/>
        <end position="522"/>
    </location>
</feature>
<dbReference type="AlphaFoldDB" id="A0A9P5YF09"/>
<gene>
    <name evidence="3" type="ORF">BDZ94DRAFT_1250937</name>
</gene>
<dbReference type="InterPro" id="IPR017853">
    <property type="entry name" value="GH"/>
</dbReference>
<accession>A0A9P5YF09</accession>
<keyword evidence="4" id="KW-1185">Reference proteome</keyword>
<dbReference type="GO" id="GO:0016787">
    <property type="term" value="F:hydrolase activity"/>
    <property type="evidence" value="ECO:0007669"/>
    <property type="project" value="UniProtKB-KW"/>
</dbReference>
<dbReference type="PANTHER" id="PTHR36183">
    <property type="entry name" value="BETA-GLUCURONIDASE"/>
    <property type="match status" value="1"/>
</dbReference>